<dbReference type="Proteomes" id="UP001356427">
    <property type="component" value="Unassembled WGS sequence"/>
</dbReference>
<sequence length="105" mass="12239">MARQRSSNFSAYVKNILSELMEEFSNVLEDKKTDNTTVKKKEDTWAILCNRFHGSTRIKERPKSDEGVLEKLKRESQKGCGRGYFRPEGGLRPRELILSARRYAR</sequence>
<proteinExistence type="predicted"/>
<gene>
    <name evidence="2" type="ORF">J4Q44_G00200170</name>
</gene>
<organism evidence="2 3">
    <name type="scientific">Coregonus suidteri</name>
    <dbReference type="NCBI Taxonomy" id="861788"/>
    <lineage>
        <taxon>Eukaryota</taxon>
        <taxon>Metazoa</taxon>
        <taxon>Chordata</taxon>
        <taxon>Craniata</taxon>
        <taxon>Vertebrata</taxon>
        <taxon>Euteleostomi</taxon>
        <taxon>Actinopterygii</taxon>
        <taxon>Neopterygii</taxon>
        <taxon>Teleostei</taxon>
        <taxon>Protacanthopterygii</taxon>
        <taxon>Salmoniformes</taxon>
        <taxon>Salmonidae</taxon>
        <taxon>Coregoninae</taxon>
        <taxon>Coregonus</taxon>
    </lineage>
</organism>
<feature type="domain" description="Myb/SANT-like DNA-binding" evidence="1">
    <location>
        <begin position="5"/>
        <end position="60"/>
    </location>
</feature>
<name>A0AAN8LTI9_9TELE</name>
<accession>A0AAN8LTI9</accession>
<evidence type="ECO:0000313" key="2">
    <source>
        <dbReference type="EMBL" id="KAK6310136.1"/>
    </source>
</evidence>
<dbReference type="InterPro" id="IPR028002">
    <property type="entry name" value="Myb_DNA-bind_5"/>
</dbReference>
<evidence type="ECO:0000313" key="3">
    <source>
        <dbReference type="Proteomes" id="UP001356427"/>
    </source>
</evidence>
<comment type="caution">
    <text evidence="2">The sequence shown here is derived from an EMBL/GenBank/DDBJ whole genome shotgun (WGS) entry which is preliminary data.</text>
</comment>
<dbReference type="AlphaFoldDB" id="A0AAN8LTI9"/>
<evidence type="ECO:0000259" key="1">
    <source>
        <dbReference type="Pfam" id="PF13873"/>
    </source>
</evidence>
<protein>
    <recommendedName>
        <fullName evidence="1">Myb/SANT-like DNA-binding domain-containing protein</fullName>
    </recommendedName>
</protein>
<dbReference type="Pfam" id="PF13873">
    <property type="entry name" value="Myb_DNA-bind_5"/>
    <property type="match status" value="1"/>
</dbReference>
<keyword evidence="3" id="KW-1185">Reference proteome</keyword>
<reference evidence="2 3" key="1">
    <citation type="submission" date="2021-04" db="EMBL/GenBank/DDBJ databases">
        <authorList>
            <person name="De Guttry C."/>
            <person name="Zahm M."/>
            <person name="Klopp C."/>
            <person name="Cabau C."/>
            <person name="Louis A."/>
            <person name="Berthelot C."/>
            <person name="Parey E."/>
            <person name="Roest Crollius H."/>
            <person name="Montfort J."/>
            <person name="Robinson-Rechavi M."/>
            <person name="Bucao C."/>
            <person name="Bouchez O."/>
            <person name="Gislard M."/>
            <person name="Lluch J."/>
            <person name="Milhes M."/>
            <person name="Lampietro C."/>
            <person name="Lopez Roques C."/>
            <person name="Donnadieu C."/>
            <person name="Braasch I."/>
            <person name="Desvignes T."/>
            <person name="Postlethwait J."/>
            <person name="Bobe J."/>
            <person name="Wedekind C."/>
            <person name="Guiguen Y."/>
        </authorList>
    </citation>
    <scope>NUCLEOTIDE SEQUENCE [LARGE SCALE GENOMIC DNA]</scope>
    <source>
        <strain evidence="2">Cs_M1</strain>
        <tissue evidence="2">Blood</tissue>
    </source>
</reference>
<dbReference type="EMBL" id="JAGTTL010000017">
    <property type="protein sequence ID" value="KAK6310136.1"/>
    <property type="molecule type" value="Genomic_DNA"/>
</dbReference>